<dbReference type="AlphaFoldDB" id="A0A1I5W4T8"/>
<dbReference type="STRING" id="93684.SAMN05421853_102122"/>
<organism evidence="3 4">
    <name type="scientific">Roseivivax halotolerans</name>
    <dbReference type="NCBI Taxonomy" id="93684"/>
    <lineage>
        <taxon>Bacteria</taxon>
        <taxon>Pseudomonadati</taxon>
        <taxon>Pseudomonadota</taxon>
        <taxon>Alphaproteobacteria</taxon>
        <taxon>Rhodobacterales</taxon>
        <taxon>Roseobacteraceae</taxon>
        <taxon>Roseivivax</taxon>
    </lineage>
</organism>
<keyword evidence="4" id="KW-1185">Reference proteome</keyword>
<gene>
    <name evidence="3" type="ORF">SAMN05421853_102122</name>
</gene>
<evidence type="ECO:0000259" key="2">
    <source>
        <dbReference type="Pfam" id="PF10145"/>
    </source>
</evidence>
<accession>A0A1I5W4T8</accession>
<dbReference type="RefSeq" id="WP_093009404.1">
    <property type="nucleotide sequence ID" value="NZ_FOXV01000002.1"/>
</dbReference>
<proteinExistence type="predicted"/>
<dbReference type="InterPro" id="IPR010090">
    <property type="entry name" value="Phage_tape_meas"/>
</dbReference>
<dbReference type="Pfam" id="PF10145">
    <property type="entry name" value="PhageMin_Tail"/>
    <property type="match status" value="1"/>
</dbReference>
<dbReference type="NCBIfam" id="TIGR01760">
    <property type="entry name" value="tape_meas_TP901"/>
    <property type="match status" value="1"/>
</dbReference>
<evidence type="ECO:0000256" key="1">
    <source>
        <dbReference type="ARBA" id="ARBA00022612"/>
    </source>
</evidence>
<feature type="domain" description="Phage tail tape measure protein" evidence="2">
    <location>
        <begin position="97"/>
        <end position="298"/>
    </location>
</feature>
<dbReference type="Proteomes" id="UP000243106">
    <property type="component" value="Unassembled WGS sequence"/>
</dbReference>
<dbReference type="EMBL" id="FOXV01000002">
    <property type="protein sequence ID" value="SFQ14627.1"/>
    <property type="molecule type" value="Genomic_DNA"/>
</dbReference>
<evidence type="ECO:0000313" key="3">
    <source>
        <dbReference type="EMBL" id="SFQ14627.1"/>
    </source>
</evidence>
<reference evidence="4" key="1">
    <citation type="submission" date="2016-10" db="EMBL/GenBank/DDBJ databases">
        <authorList>
            <person name="Varghese N."/>
            <person name="Submissions S."/>
        </authorList>
    </citation>
    <scope>NUCLEOTIDE SEQUENCE [LARGE SCALE GENOMIC DNA]</scope>
    <source>
        <strain evidence="4">JCM 10271</strain>
    </source>
</reference>
<sequence length="1003" mass="106080">MSDLNVALIMRLVDRVTGPLKDIQGELGQVERRTNRFAKAGVFAGKAMLGIGAAAATGTAAAIGQAASMEDAWSEANKTLEMTPDQLEALKNGVAGLATEIPIATRGLVEITGVAGQLGLRGRQDVLAFTEDAAKMAATFDVTAGQSAQMMGSWREQMGYTQDEVRRLADQINYLGNTTAADSAGIASYTTAVVGIAKEAGMAEETVLALGASMIASGRAPEVAATGLRAFMRTMTETADGMSSAEADIVKKIGLADEWSSIQTQFYTDAEGAIRRVVTAIETLPEADQNNAISKLFGEEAGRALGPLLGNVENLEKALGRIPQIKLADGSMQAEFEALSDDVVDNWRKVRNALGEGVVGYGDTFLDPINDALRSTLDFLTTLDERVTVFDRLGTSWDGFMAGIGGGQGAALLERLAEIRAAIGAFVFGTTDGDAGEELAGIFQKAEAAGVRVSEVIGDISEFSSAIAEGDWRSALGDVRAFFAWLGELVLPSFLLDPSVPEGLQTFVDGFTEPFERAKARLGDAWDQLGPVLENYRRIFSSIWELMSGLGSSGELDASMAGLDTINRILGTLLGFAVEGAARGIEAIARGLETITGTVAALLEGDWAGAGREMREWFEFLDDLIIPDLPDLGAVLDDALDFAWADVLPDWDWGKIIPEMPSLADLRGMFSFGGEEVDAAKAEMQAALDEARKAANGDFIPFGREDFTLGQDLVAEIEAGSLEVEAAVSRLRDARATLSEDDRDRAEEMIAILDGIEARRATLDVPIELPPPTQMPTIADVAADAEDVADLERKIAAVTEAAEALPPEIRAMVTDVEGILSGLDFTGHGQRMMNTLAEGIRAGTAEVIAATQAMAAQVSAALPTSPAVTLAAETASVPVQARAAGGDFGPGWLLTGEEGPELEYRSRGGFIAHHGQLQEMVAMSREVVQGMTSMPAIASAKPLLSSRAGGAARETRVSVGDIHIHAAPGMDERRLAREAVAELHRRARDDDDDALHDGGLFDA</sequence>
<dbReference type="PANTHER" id="PTHR37813">
    <property type="entry name" value="FELS-2 PROPHAGE PROTEIN"/>
    <property type="match status" value="1"/>
</dbReference>
<protein>
    <submittedName>
        <fullName evidence="3">Phage tail tape measure protein, TP901 family, core region</fullName>
    </submittedName>
</protein>
<name>A0A1I5W4T8_9RHOB</name>
<evidence type="ECO:0000313" key="4">
    <source>
        <dbReference type="Proteomes" id="UP000243106"/>
    </source>
</evidence>
<dbReference type="PANTHER" id="PTHR37813:SF1">
    <property type="entry name" value="FELS-2 PROPHAGE PROTEIN"/>
    <property type="match status" value="1"/>
</dbReference>
<keyword evidence="1" id="KW-1188">Viral release from host cell</keyword>